<keyword evidence="2" id="KW-1185">Reference proteome</keyword>
<sequence length="179" mass="19798">MAFRAHALIGAAHTAPPTDAVCTAVFSERSNASRSAIAQRIVPPAIGTGCGKPERDYAQRHTVGRKTEYLSATSLSFRKQLQGLFAWLGWLDGARRLRRYSRFRLIAGSRPRGLGVIGYGFRRHNLAPLKRDGSPVRRALNAFGIEAELFDVLKVFRMHSPTPSGWLYATPSLSQFLAM</sequence>
<gene>
    <name evidence="1" type="ORF">GCM10011415_10360</name>
</gene>
<dbReference type="EMBL" id="BMJV01000001">
    <property type="protein sequence ID" value="GGG65485.1"/>
    <property type="molecule type" value="Genomic_DNA"/>
</dbReference>
<evidence type="ECO:0000313" key="1">
    <source>
        <dbReference type="EMBL" id="GGG65485.1"/>
    </source>
</evidence>
<evidence type="ECO:0000313" key="2">
    <source>
        <dbReference type="Proteomes" id="UP000617145"/>
    </source>
</evidence>
<reference evidence="1" key="1">
    <citation type="journal article" date="2014" name="Int. J. Syst. Evol. Microbiol.">
        <title>Complete genome sequence of Corynebacterium casei LMG S-19264T (=DSM 44701T), isolated from a smear-ripened cheese.</title>
        <authorList>
            <consortium name="US DOE Joint Genome Institute (JGI-PGF)"/>
            <person name="Walter F."/>
            <person name="Albersmeier A."/>
            <person name="Kalinowski J."/>
            <person name="Ruckert C."/>
        </authorList>
    </citation>
    <scope>NUCLEOTIDE SEQUENCE</scope>
    <source>
        <strain evidence="1">CGMCC 1.15762</strain>
    </source>
</reference>
<proteinExistence type="predicted"/>
<name>A0A8J3EFN8_9RHOB</name>
<accession>A0A8J3EFN8</accession>
<protein>
    <submittedName>
        <fullName evidence="1">Uncharacterized protein</fullName>
    </submittedName>
</protein>
<comment type="caution">
    <text evidence="1">The sequence shown here is derived from an EMBL/GenBank/DDBJ whole genome shotgun (WGS) entry which is preliminary data.</text>
</comment>
<dbReference type="Proteomes" id="UP000617145">
    <property type="component" value="Unassembled WGS sequence"/>
</dbReference>
<organism evidence="1 2">
    <name type="scientific">Salipiger pallidus</name>
    <dbReference type="NCBI Taxonomy" id="1775170"/>
    <lineage>
        <taxon>Bacteria</taxon>
        <taxon>Pseudomonadati</taxon>
        <taxon>Pseudomonadota</taxon>
        <taxon>Alphaproteobacteria</taxon>
        <taxon>Rhodobacterales</taxon>
        <taxon>Roseobacteraceae</taxon>
        <taxon>Salipiger</taxon>
    </lineage>
</organism>
<reference evidence="1" key="2">
    <citation type="submission" date="2020-09" db="EMBL/GenBank/DDBJ databases">
        <authorList>
            <person name="Sun Q."/>
            <person name="Zhou Y."/>
        </authorList>
    </citation>
    <scope>NUCLEOTIDE SEQUENCE</scope>
    <source>
        <strain evidence="1">CGMCC 1.15762</strain>
    </source>
</reference>
<dbReference type="AlphaFoldDB" id="A0A8J3EFN8"/>